<keyword evidence="2" id="KW-1185">Reference proteome</keyword>
<name>A0A9Q1MI35_9SOLA</name>
<accession>A0A9Q1MI35</accession>
<organism evidence="1 2">
    <name type="scientific">Anisodus acutangulus</name>
    <dbReference type="NCBI Taxonomy" id="402998"/>
    <lineage>
        <taxon>Eukaryota</taxon>
        <taxon>Viridiplantae</taxon>
        <taxon>Streptophyta</taxon>
        <taxon>Embryophyta</taxon>
        <taxon>Tracheophyta</taxon>
        <taxon>Spermatophyta</taxon>
        <taxon>Magnoliopsida</taxon>
        <taxon>eudicotyledons</taxon>
        <taxon>Gunneridae</taxon>
        <taxon>Pentapetalae</taxon>
        <taxon>asterids</taxon>
        <taxon>lamiids</taxon>
        <taxon>Solanales</taxon>
        <taxon>Solanaceae</taxon>
        <taxon>Solanoideae</taxon>
        <taxon>Hyoscyameae</taxon>
        <taxon>Anisodus</taxon>
    </lineage>
</organism>
<dbReference type="Proteomes" id="UP001152561">
    <property type="component" value="Unassembled WGS sequence"/>
</dbReference>
<sequence length="225" mass="24537">MRKLLSLFHPLPASASAAAAPHPLAKVGHYFANVDMPKIMPTLAMEDQAKAKAGSSLAYVPPPNTIPALDMEHQVMYSSMATSVEDPYMTRMQHVHPPSVVESMNSKVLSMDAPYVPPAMQQPPQESIVAHNYYSGPSAPYVSPAMQQTPQESIVTHNYYSGPSAPYVPLAMQQPPQESIVTHNYYSGPSAPYVPPVMQQYASEAIMQQGTSSISFEYSVVRRLG</sequence>
<gene>
    <name evidence="1" type="ORF">K7X08_022481</name>
</gene>
<reference evidence="2" key="1">
    <citation type="journal article" date="2023" name="Proc. Natl. Acad. Sci. U.S.A.">
        <title>Genomic and structural basis for evolution of tropane alkaloid biosynthesis.</title>
        <authorList>
            <person name="Wanga Y.-J."/>
            <person name="Taina T."/>
            <person name="Yua J.-Y."/>
            <person name="Lia J."/>
            <person name="Xua B."/>
            <person name="Chenc J."/>
            <person name="D'Auriad J.C."/>
            <person name="Huanga J.-P."/>
            <person name="Huanga S.-X."/>
        </authorList>
    </citation>
    <scope>NUCLEOTIDE SEQUENCE [LARGE SCALE GENOMIC DNA]</scope>
    <source>
        <strain evidence="2">cv. KIB-2019</strain>
    </source>
</reference>
<evidence type="ECO:0000313" key="1">
    <source>
        <dbReference type="EMBL" id="KAJ8560621.1"/>
    </source>
</evidence>
<dbReference type="AlphaFoldDB" id="A0A9Q1MI35"/>
<dbReference type="EMBL" id="JAJAGQ010000006">
    <property type="protein sequence ID" value="KAJ8560621.1"/>
    <property type="molecule type" value="Genomic_DNA"/>
</dbReference>
<evidence type="ECO:0000313" key="2">
    <source>
        <dbReference type="Proteomes" id="UP001152561"/>
    </source>
</evidence>
<proteinExistence type="predicted"/>
<protein>
    <submittedName>
        <fullName evidence="1">Uncharacterized protein</fullName>
    </submittedName>
</protein>
<comment type="caution">
    <text evidence="1">The sequence shown here is derived from an EMBL/GenBank/DDBJ whole genome shotgun (WGS) entry which is preliminary data.</text>
</comment>